<feature type="transmembrane region" description="Helical" evidence="9">
    <location>
        <begin position="360"/>
        <end position="380"/>
    </location>
</feature>
<sequence length="423" mass="45425">MNKDVLIDKVQVVAGKIQSNPYIGAITKALTTTVALTIVGGIGSLINGLPIPAYQEFLVGSGLKVLTAIPADITNNLLSVYIVFLIAYQFAKDQIGEGLIAGLISLMSFFIVTPYELSETGTFAGYSNQWLGVTGMFTAFIVGLITAKIFTTFVKKQWVIKMPPGVPSTIADSFSGLLPGVAIAFVMIGIRGVMGLTSYGSIHDMIFGVLSVPLTKLGTSFPALLLIVIIAQILWFVGIHGTMIAVPVLMPILMPINMENLAAYNAGLPIPNMISWSFFATAFVMGSGQTLGLVIAMSRSKSEQYRTLGKLALIPNICSINEPVIFGTPVILNPLLAIPFISMPAINLTLAYVLSRIGLLNYLPGVTLPLGTPVIFSGFINGGWRWALFQVALLVISYFVYLPFFKLMEKKALAEEAQVTTTN</sequence>
<dbReference type="GO" id="GO:1901264">
    <property type="term" value="P:carbohydrate derivative transport"/>
    <property type="evidence" value="ECO:0007669"/>
    <property type="project" value="TreeGrafter"/>
</dbReference>
<feature type="transmembrane region" description="Helical" evidence="9">
    <location>
        <begin position="170"/>
        <end position="190"/>
    </location>
</feature>
<evidence type="ECO:0000256" key="5">
    <source>
        <dbReference type="ARBA" id="ARBA00022692"/>
    </source>
</evidence>
<dbReference type="NCBIfam" id="TIGR00410">
    <property type="entry name" value="lacE"/>
    <property type="match status" value="1"/>
</dbReference>
<keyword evidence="2 8" id="KW-0813">Transport</keyword>
<feature type="transmembrane region" description="Helical" evidence="9">
    <location>
        <begin position="129"/>
        <end position="150"/>
    </location>
</feature>
<evidence type="ECO:0000256" key="3">
    <source>
        <dbReference type="ARBA" id="ARBA00022475"/>
    </source>
</evidence>
<keyword evidence="12" id="KW-1185">Reference proteome</keyword>
<dbReference type="GO" id="GO:0005886">
    <property type="term" value="C:plasma membrane"/>
    <property type="evidence" value="ECO:0007669"/>
    <property type="project" value="UniProtKB-SubCell"/>
</dbReference>
<evidence type="ECO:0000256" key="2">
    <source>
        <dbReference type="ARBA" id="ARBA00022448"/>
    </source>
</evidence>
<protein>
    <recommendedName>
        <fullName evidence="8">Permease IIC component</fullName>
    </recommendedName>
</protein>
<dbReference type="Proteomes" id="UP000287239">
    <property type="component" value="Unassembled WGS sequence"/>
</dbReference>
<dbReference type="InterPro" id="IPR003352">
    <property type="entry name" value="PTS_EIIC"/>
</dbReference>
<feature type="domain" description="PTS EIIC type-3" evidence="10">
    <location>
        <begin position="6"/>
        <end position="404"/>
    </location>
</feature>
<dbReference type="GeneID" id="98568920"/>
<dbReference type="PIRSF" id="PIRSF006351">
    <property type="entry name" value="PTS_EIIC-Cellobiose"/>
    <property type="match status" value="1"/>
</dbReference>
<evidence type="ECO:0000313" key="11">
    <source>
        <dbReference type="EMBL" id="RST93992.1"/>
    </source>
</evidence>
<feature type="transmembrane region" description="Helical" evidence="9">
    <location>
        <begin position="73"/>
        <end position="91"/>
    </location>
</feature>
<comment type="caution">
    <text evidence="11">The sequence shown here is derived from an EMBL/GenBank/DDBJ whole genome shotgun (WGS) entry which is preliminary data.</text>
</comment>
<feature type="transmembrane region" description="Helical" evidence="9">
    <location>
        <begin position="308"/>
        <end position="326"/>
    </location>
</feature>
<dbReference type="PANTHER" id="PTHR33989:SF4">
    <property type="entry name" value="PTS SYSTEM N,N'-DIACETYLCHITOBIOSE-SPECIFIC EIIC COMPONENT"/>
    <property type="match status" value="1"/>
</dbReference>
<name>A0A429ZJY2_9ENTE</name>
<evidence type="ECO:0000256" key="6">
    <source>
        <dbReference type="ARBA" id="ARBA00022989"/>
    </source>
</evidence>
<organism evidence="11 12">
    <name type="scientific">Vagococcus salmoninarum</name>
    <dbReference type="NCBI Taxonomy" id="2739"/>
    <lineage>
        <taxon>Bacteria</taxon>
        <taxon>Bacillati</taxon>
        <taxon>Bacillota</taxon>
        <taxon>Bacilli</taxon>
        <taxon>Lactobacillales</taxon>
        <taxon>Enterococcaceae</taxon>
        <taxon>Vagococcus</taxon>
    </lineage>
</organism>
<feature type="transmembrane region" description="Helical" evidence="9">
    <location>
        <begin position="29"/>
        <end position="53"/>
    </location>
</feature>
<evidence type="ECO:0000256" key="7">
    <source>
        <dbReference type="ARBA" id="ARBA00023136"/>
    </source>
</evidence>
<keyword evidence="6 9" id="KW-1133">Transmembrane helix</keyword>
<evidence type="ECO:0000256" key="1">
    <source>
        <dbReference type="ARBA" id="ARBA00004651"/>
    </source>
</evidence>
<comment type="subcellular location">
    <subcellularLocation>
        <location evidence="1">Cell membrane</location>
        <topology evidence="1">Multi-pass membrane protein</topology>
    </subcellularLocation>
</comment>
<comment type="function">
    <text evidence="8">The phosphoenolpyruvate-dependent sugar phosphotransferase system (PTS), a major carbohydrate active -transport system, catalyzes the phosphorylation of incoming sugar substrates concomitant with their translocation across the cell membrane.</text>
</comment>
<evidence type="ECO:0000256" key="9">
    <source>
        <dbReference type="SAM" id="Phobius"/>
    </source>
</evidence>
<dbReference type="EMBL" id="NGJU01000017">
    <property type="protein sequence ID" value="RST93992.1"/>
    <property type="molecule type" value="Genomic_DNA"/>
</dbReference>
<feature type="transmembrane region" description="Helical" evidence="9">
    <location>
        <begin position="332"/>
        <end position="353"/>
    </location>
</feature>
<dbReference type="GO" id="GO:0009401">
    <property type="term" value="P:phosphoenolpyruvate-dependent sugar phosphotransferase system"/>
    <property type="evidence" value="ECO:0007669"/>
    <property type="project" value="InterPro"/>
</dbReference>
<feature type="transmembrane region" description="Helical" evidence="9">
    <location>
        <begin position="274"/>
        <end position="296"/>
    </location>
</feature>
<reference evidence="11 12" key="1">
    <citation type="submission" date="2017-05" db="EMBL/GenBank/DDBJ databases">
        <title>Vagococcus spp. assemblies.</title>
        <authorList>
            <person name="Gulvik C.A."/>
        </authorList>
    </citation>
    <scope>NUCLEOTIDE SEQUENCE [LARGE SCALE GENOMIC DNA]</scope>
    <source>
        <strain evidence="11 12">NCFB 2777</strain>
    </source>
</reference>
<evidence type="ECO:0000313" key="12">
    <source>
        <dbReference type="Proteomes" id="UP000287239"/>
    </source>
</evidence>
<feature type="transmembrane region" description="Helical" evidence="9">
    <location>
        <begin position="98"/>
        <end position="117"/>
    </location>
</feature>
<keyword evidence="4 8" id="KW-0762">Sugar transport</keyword>
<dbReference type="InterPro" id="IPR051088">
    <property type="entry name" value="PTS_Sugar-EIIC/EIIB"/>
</dbReference>
<dbReference type="OrthoDB" id="1550290at2"/>
<dbReference type="GO" id="GO:0008982">
    <property type="term" value="F:protein-N(PI)-phosphohistidine-sugar phosphotransferase activity"/>
    <property type="evidence" value="ECO:0007669"/>
    <property type="project" value="UniProtKB-UniRule"/>
</dbReference>
<dbReference type="Pfam" id="PF02378">
    <property type="entry name" value="PTS_EIIC"/>
    <property type="match status" value="1"/>
</dbReference>
<feature type="transmembrane region" description="Helical" evidence="9">
    <location>
        <begin position="221"/>
        <end position="254"/>
    </location>
</feature>
<evidence type="ECO:0000256" key="8">
    <source>
        <dbReference type="PIRNR" id="PIRNR006351"/>
    </source>
</evidence>
<keyword evidence="7 8" id="KW-0472">Membrane</keyword>
<gene>
    <name evidence="11" type="ORF">CBF35_11090</name>
</gene>
<feature type="transmembrane region" description="Helical" evidence="9">
    <location>
        <begin position="386"/>
        <end position="405"/>
    </location>
</feature>
<dbReference type="AlphaFoldDB" id="A0A429ZJY2"/>
<accession>A0A429ZJY2</accession>
<evidence type="ECO:0000259" key="10">
    <source>
        <dbReference type="PROSITE" id="PS51105"/>
    </source>
</evidence>
<dbReference type="PANTHER" id="PTHR33989">
    <property type="match status" value="1"/>
</dbReference>
<dbReference type="InterPro" id="IPR004501">
    <property type="entry name" value="PTS_EIIC_3"/>
</dbReference>
<dbReference type="InterPro" id="IPR004796">
    <property type="entry name" value="PTS_IIC_cello"/>
</dbReference>
<proteinExistence type="predicted"/>
<dbReference type="RefSeq" id="WP_126781135.1">
    <property type="nucleotide sequence ID" value="NZ_NGJU01000017.1"/>
</dbReference>
<evidence type="ECO:0000256" key="4">
    <source>
        <dbReference type="ARBA" id="ARBA00022597"/>
    </source>
</evidence>
<dbReference type="PROSITE" id="PS51105">
    <property type="entry name" value="PTS_EIIC_TYPE_3"/>
    <property type="match status" value="1"/>
</dbReference>
<keyword evidence="5 9" id="KW-0812">Transmembrane</keyword>
<keyword evidence="3 8" id="KW-1003">Cell membrane</keyword>